<protein>
    <recommendedName>
        <fullName evidence="3">DUF3347 domain-containing protein</fullName>
    </recommendedName>
</protein>
<dbReference type="PROSITE" id="PS51257">
    <property type="entry name" value="PROKAR_LIPOPROTEIN"/>
    <property type="match status" value="1"/>
</dbReference>
<keyword evidence="2" id="KW-1185">Reference proteome</keyword>
<dbReference type="Proteomes" id="UP001556220">
    <property type="component" value="Unassembled WGS sequence"/>
</dbReference>
<proteinExistence type="predicted"/>
<dbReference type="EMBL" id="JBFOHK010000001">
    <property type="protein sequence ID" value="MEW9570530.1"/>
    <property type="molecule type" value="Genomic_DNA"/>
</dbReference>
<evidence type="ECO:0000313" key="2">
    <source>
        <dbReference type="Proteomes" id="UP001556220"/>
    </source>
</evidence>
<sequence length="168" mass="18049">MKTSAVALIVLLAGCSVQNGDAPQIAALQKQVDALSSQVQVLNARSSAADNLDLQSKCTIDAKRTFELLGYSYREANHGGTDSFVSHYNAAMQRCFMVITDVDASSGHLLTQMYLLDANEQLGYGTWTGNGSDPIECTLTPAGGNAQGCKSEQEFDQYVVRYMGAVPR</sequence>
<comment type="caution">
    <text evidence="1">The sequence shown here is derived from an EMBL/GenBank/DDBJ whole genome shotgun (WGS) entry which is preliminary data.</text>
</comment>
<organism evidence="1 2">
    <name type="scientific">Rhodanobacter lycopersici</name>
    <dbReference type="NCBI Taxonomy" id="3162487"/>
    <lineage>
        <taxon>Bacteria</taxon>
        <taxon>Pseudomonadati</taxon>
        <taxon>Pseudomonadota</taxon>
        <taxon>Gammaproteobacteria</taxon>
        <taxon>Lysobacterales</taxon>
        <taxon>Rhodanobacteraceae</taxon>
        <taxon>Rhodanobacter</taxon>
    </lineage>
</organism>
<accession>A0ABV3Q9P0</accession>
<gene>
    <name evidence="1" type="ORF">ABQJ54_02060</name>
</gene>
<name>A0ABV3Q9P0_9GAMM</name>
<dbReference type="RefSeq" id="WP_367852616.1">
    <property type="nucleotide sequence ID" value="NZ_JBFOHK010000001.1"/>
</dbReference>
<evidence type="ECO:0000313" key="1">
    <source>
        <dbReference type="EMBL" id="MEW9570530.1"/>
    </source>
</evidence>
<reference evidence="1 2" key="1">
    <citation type="submission" date="2024-06" db="EMBL/GenBank/DDBJ databases">
        <authorList>
            <person name="Woo H."/>
        </authorList>
    </citation>
    <scope>NUCLEOTIDE SEQUENCE [LARGE SCALE GENOMIC DNA]</scope>
    <source>
        <strain evidence="1 2">Si-c</strain>
    </source>
</reference>
<evidence type="ECO:0008006" key="3">
    <source>
        <dbReference type="Google" id="ProtNLM"/>
    </source>
</evidence>